<dbReference type="SUPFAM" id="SSF160519">
    <property type="entry name" value="BB2672-like"/>
    <property type="match status" value="1"/>
</dbReference>
<dbReference type="Gene3D" id="3.30.1330.110">
    <property type="entry name" value="BB2672"/>
    <property type="match status" value="1"/>
</dbReference>
<gene>
    <name evidence="1" type="ORF">LP52_09435</name>
</gene>
<dbReference type="RefSeq" id="WP_040272526.1">
    <property type="nucleotide sequence ID" value="NZ_JROO01000016.1"/>
</dbReference>
<organism evidence="1 2">
    <name type="scientific">Streptomonospora alba</name>
    <dbReference type="NCBI Taxonomy" id="183763"/>
    <lineage>
        <taxon>Bacteria</taxon>
        <taxon>Bacillati</taxon>
        <taxon>Actinomycetota</taxon>
        <taxon>Actinomycetes</taxon>
        <taxon>Streptosporangiales</taxon>
        <taxon>Nocardiopsidaceae</taxon>
        <taxon>Streptomonospora</taxon>
    </lineage>
</organism>
<comment type="caution">
    <text evidence="1">The sequence shown here is derived from an EMBL/GenBank/DDBJ whole genome shotgun (WGS) entry which is preliminary data.</text>
</comment>
<keyword evidence="2" id="KW-1185">Reference proteome</keyword>
<dbReference type="InterPro" id="IPR035936">
    <property type="entry name" value="BB2672"/>
</dbReference>
<name>A0A0C2JQH3_9ACTN</name>
<dbReference type="AlphaFoldDB" id="A0A0C2JQH3"/>
<dbReference type="STRING" id="183763.LP52_09435"/>
<dbReference type="Proteomes" id="UP000031675">
    <property type="component" value="Unassembled WGS sequence"/>
</dbReference>
<dbReference type="EMBL" id="JROO01000016">
    <property type="protein sequence ID" value="KIH99072.1"/>
    <property type="molecule type" value="Genomic_DNA"/>
</dbReference>
<sequence>MADSPLEVRKTFAQAETIRSSAGRSDGEELRKVAVCAVVRNPYAGRGYVDDLSGIIDASDELGRSLGLEAVRLLGQPVESYGKGGLVGSDGEQEHVNAALTAVFGDAFRAAVGGGKAWITSMTKPAVAGEVIDVPTAYKDDIWVRSHYDGVTIRVPDAPRPEELVVIGVVTNRGRLNARVGGRSVAEAREKGGKQ</sequence>
<protein>
    <submittedName>
        <fullName evidence="1">Peptide synthetase</fullName>
    </submittedName>
</protein>
<proteinExistence type="predicted"/>
<dbReference type="InterPro" id="IPR009569">
    <property type="entry name" value="AA_synth_put"/>
</dbReference>
<evidence type="ECO:0000313" key="2">
    <source>
        <dbReference type="Proteomes" id="UP000031675"/>
    </source>
</evidence>
<accession>A0A0C2JQH3</accession>
<dbReference type="Pfam" id="PF06684">
    <property type="entry name" value="AA_synth"/>
    <property type="match status" value="1"/>
</dbReference>
<reference evidence="2" key="1">
    <citation type="journal article" date="2015" name="Chem. Biol.">
        <title>Structure, bioactivity, and resistance mechanism of streptomonomicin, an unusual lasso Peptide from an understudied halophilic actinomycete.</title>
        <authorList>
            <person name="Metelev M."/>
            <person name="Tietz J.I."/>
            <person name="Melby J.O."/>
            <person name="Blair P.M."/>
            <person name="Zhu L."/>
            <person name="Livnat I."/>
            <person name="Severinov K."/>
            <person name="Mitchell D.A."/>
        </authorList>
    </citation>
    <scope>NUCLEOTIDE SEQUENCE [LARGE SCALE GENOMIC DNA]</scope>
    <source>
        <strain evidence="2">YIM 90003</strain>
    </source>
</reference>
<evidence type="ECO:0000313" key="1">
    <source>
        <dbReference type="EMBL" id="KIH99072.1"/>
    </source>
</evidence>